<dbReference type="InterPro" id="IPR005490">
    <property type="entry name" value="LD_TPept_cat_dom"/>
</dbReference>
<dbReference type="PATRIC" id="fig|525365.8.peg.2152"/>
<feature type="chain" id="PRO_5009949987" evidence="7">
    <location>
        <begin position="29"/>
        <end position="190"/>
    </location>
</feature>
<dbReference type="OrthoDB" id="177750at2"/>
<evidence type="ECO:0000256" key="4">
    <source>
        <dbReference type="ARBA" id="ARBA00022984"/>
    </source>
</evidence>
<protein>
    <submittedName>
        <fullName evidence="9">ErfK/YbiS/YcfS/YnhG</fullName>
    </submittedName>
</protein>
<evidence type="ECO:0000256" key="5">
    <source>
        <dbReference type="ARBA" id="ARBA00023316"/>
    </source>
</evidence>
<evidence type="ECO:0000313" key="9">
    <source>
        <dbReference type="EMBL" id="EEJ72062.1"/>
    </source>
</evidence>
<dbReference type="InterPro" id="IPR038063">
    <property type="entry name" value="Transpep_catalytic_dom"/>
</dbReference>
<keyword evidence="2" id="KW-0808">Transferase</keyword>
<dbReference type="Gene3D" id="2.40.440.10">
    <property type="entry name" value="L,D-transpeptidase catalytic domain-like"/>
    <property type="match status" value="1"/>
</dbReference>
<keyword evidence="3 6" id="KW-0133">Cell shape</keyword>
<dbReference type="Pfam" id="PF03734">
    <property type="entry name" value="YkuD"/>
    <property type="match status" value="1"/>
</dbReference>
<dbReference type="PANTHER" id="PTHR30582:SF2">
    <property type="entry name" value="L,D-TRANSPEPTIDASE YCIB-RELATED"/>
    <property type="match status" value="1"/>
</dbReference>
<evidence type="ECO:0000313" key="10">
    <source>
        <dbReference type="Proteomes" id="UP000005583"/>
    </source>
</evidence>
<keyword evidence="7" id="KW-0732">Signal</keyword>
<dbReference type="CDD" id="cd16913">
    <property type="entry name" value="YkuD_like"/>
    <property type="match status" value="1"/>
</dbReference>
<dbReference type="eggNOG" id="COG1376">
    <property type="taxonomic scope" value="Bacteria"/>
</dbReference>
<dbReference type="UniPathway" id="UPA00219"/>
<comment type="caution">
    <text evidence="9">The sequence shown here is derived from an EMBL/GenBank/DDBJ whole genome shotgun (WGS) entry which is preliminary data.</text>
</comment>
<proteinExistence type="predicted"/>
<feature type="signal peptide" evidence="7">
    <location>
        <begin position="1"/>
        <end position="28"/>
    </location>
</feature>
<evidence type="ECO:0000256" key="6">
    <source>
        <dbReference type="PROSITE-ProRule" id="PRU01373"/>
    </source>
</evidence>
<dbReference type="InterPro" id="IPR050979">
    <property type="entry name" value="LD-transpeptidase"/>
</dbReference>
<dbReference type="PANTHER" id="PTHR30582">
    <property type="entry name" value="L,D-TRANSPEPTIDASE"/>
    <property type="match status" value="1"/>
</dbReference>
<dbReference type="GO" id="GO:0005576">
    <property type="term" value="C:extracellular region"/>
    <property type="evidence" value="ECO:0007669"/>
    <property type="project" value="TreeGrafter"/>
</dbReference>
<evidence type="ECO:0000256" key="2">
    <source>
        <dbReference type="ARBA" id="ARBA00022679"/>
    </source>
</evidence>
<evidence type="ECO:0000256" key="7">
    <source>
        <dbReference type="SAM" id="SignalP"/>
    </source>
</evidence>
<dbReference type="EMBL" id="ACGU01000049">
    <property type="protein sequence ID" value="EEJ72062.1"/>
    <property type="molecule type" value="Genomic_DNA"/>
</dbReference>
<comment type="pathway">
    <text evidence="1 6">Cell wall biogenesis; peptidoglycan biosynthesis.</text>
</comment>
<dbReference type="PROSITE" id="PS52029">
    <property type="entry name" value="LD_TPASE"/>
    <property type="match status" value="1"/>
</dbReference>
<dbReference type="STRING" id="525365.HMPREF0548_1066"/>
<organism evidence="9 10">
    <name type="scientific">Lactobacillus ultunensis DSM 16047</name>
    <dbReference type="NCBI Taxonomy" id="525365"/>
    <lineage>
        <taxon>Bacteria</taxon>
        <taxon>Bacillati</taxon>
        <taxon>Bacillota</taxon>
        <taxon>Bacilli</taxon>
        <taxon>Lactobacillales</taxon>
        <taxon>Lactobacillaceae</taxon>
        <taxon>Lactobacillus</taxon>
    </lineage>
</organism>
<keyword evidence="10" id="KW-1185">Reference proteome</keyword>
<dbReference type="HOGENOM" id="CLU_089260_0_1_9"/>
<dbReference type="RefSeq" id="WP_007125594.1">
    <property type="nucleotide sequence ID" value="NZ_AZFO01000009.1"/>
</dbReference>
<name>C2EN20_9LACO</name>
<feature type="domain" description="L,D-TPase catalytic" evidence="8">
    <location>
        <begin position="67"/>
        <end position="188"/>
    </location>
</feature>
<dbReference type="GO" id="GO:0018104">
    <property type="term" value="P:peptidoglycan-protein cross-linking"/>
    <property type="evidence" value="ECO:0007669"/>
    <property type="project" value="TreeGrafter"/>
</dbReference>
<keyword evidence="4 6" id="KW-0573">Peptidoglycan synthesis</keyword>
<reference evidence="9 10" key="1">
    <citation type="submission" date="2009-01" db="EMBL/GenBank/DDBJ databases">
        <authorList>
            <person name="Qin X."/>
            <person name="Bachman B."/>
            <person name="Battles P."/>
            <person name="Bell A."/>
            <person name="Bess C."/>
            <person name="Bickham C."/>
            <person name="Chaboub L."/>
            <person name="Chen D."/>
            <person name="Coyle M."/>
            <person name="Deiros D.R."/>
            <person name="Dinh H."/>
            <person name="Forbes L."/>
            <person name="Fowler G."/>
            <person name="Francisco L."/>
            <person name="Fu Q."/>
            <person name="Gubbala S."/>
            <person name="Hale W."/>
            <person name="Han Y."/>
            <person name="Hemphill L."/>
            <person name="Highlander S.K."/>
            <person name="Hirani K."/>
            <person name="Hogues M."/>
            <person name="Jackson L."/>
            <person name="Jakkamsetti A."/>
            <person name="Javaid M."/>
            <person name="Jiang H."/>
            <person name="Korchina V."/>
            <person name="Kovar C."/>
            <person name="Lara F."/>
            <person name="Lee S."/>
            <person name="Mata R."/>
            <person name="Mathew T."/>
            <person name="Moen C."/>
            <person name="Morales K."/>
            <person name="Munidasa M."/>
            <person name="Nazareth L."/>
            <person name="Ngo R."/>
            <person name="Nguyen L."/>
            <person name="Okwuonu G."/>
            <person name="Ongeri F."/>
            <person name="Patil S."/>
            <person name="Petrosino J."/>
            <person name="Pham C."/>
            <person name="Pham P."/>
            <person name="Pu L.-L."/>
            <person name="Puazo M."/>
            <person name="Raj R."/>
            <person name="Reid J."/>
            <person name="Rouhana J."/>
            <person name="Saada N."/>
            <person name="Shang Y."/>
            <person name="Simmons D."/>
            <person name="Thornton R."/>
            <person name="Warren J."/>
            <person name="Weissenberger G."/>
            <person name="Zhang J."/>
            <person name="Zhang L."/>
            <person name="Zhou C."/>
            <person name="Zhu D."/>
            <person name="Muzny D."/>
            <person name="Worley K."/>
            <person name="Gibbs R."/>
        </authorList>
    </citation>
    <scope>NUCLEOTIDE SEQUENCE [LARGE SCALE GENOMIC DNA]</scope>
    <source>
        <strain evidence="9 10">DSM 16047</strain>
    </source>
</reference>
<dbReference type="GO" id="GO:0071555">
    <property type="term" value="P:cell wall organization"/>
    <property type="evidence" value="ECO:0007669"/>
    <property type="project" value="UniProtKB-UniRule"/>
</dbReference>
<keyword evidence="5 6" id="KW-0961">Cell wall biogenesis/degradation</keyword>
<dbReference type="Proteomes" id="UP000005583">
    <property type="component" value="Unassembled WGS sequence"/>
</dbReference>
<sequence length="190" mass="21934">MKKKLFSLLMTVLLILGIFSLQNSSVSAAKKTKYQPYGDPVTMRKGSYWNKSSEAKAYPNLRKIKKLNLCVSILGNRTYVRSNKKVVYTMYSSAGSIIHGRSLTPTGTYYTDGYHPYRFSEALYPVGWIGQLYLFHFTPTYNWSSRFDMKEAKKLGKKPSSHGCIRLTVKDAKWLHDHVPYHTKVIIKYR</sequence>
<accession>C2EN20</accession>
<gene>
    <name evidence="9" type="ORF">HMPREF0548_1066</name>
</gene>
<feature type="active site" description="Nucleophile" evidence="6">
    <location>
        <position position="164"/>
    </location>
</feature>
<evidence type="ECO:0000256" key="3">
    <source>
        <dbReference type="ARBA" id="ARBA00022960"/>
    </source>
</evidence>
<dbReference type="GO" id="GO:0016740">
    <property type="term" value="F:transferase activity"/>
    <property type="evidence" value="ECO:0007669"/>
    <property type="project" value="UniProtKB-KW"/>
</dbReference>
<feature type="active site" description="Proton donor/acceptor" evidence="6">
    <location>
        <position position="136"/>
    </location>
</feature>
<evidence type="ECO:0000259" key="8">
    <source>
        <dbReference type="PROSITE" id="PS52029"/>
    </source>
</evidence>
<dbReference type="GO" id="GO:0071972">
    <property type="term" value="F:peptidoglycan L,D-transpeptidase activity"/>
    <property type="evidence" value="ECO:0007669"/>
    <property type="project" value="TreeGrafter"/>
</dbReference>
<dbReference type="GO" id="GO:0008360">
    <property type="term" value="P:regulation of cell shape"/>
    <property type="evidence" value="ECO:0007669"/>
    <property type="project" value="UniProtKB-UniRule"/>
</dbReference>
<evidence type="ECO:0000256" key="1">
    <source>
        <dbReference type="ARBA" id="ARBA00004752"/>
    </source>
</evidence>
<dbReference type="SUPFAM" id="SSF141523">
    <property type="entry name" value="L,D-transpeptidase catalytic domain-like"/>
    <property type="match status" value="1"/>
</dbReference>
<dbReference type="AlphaFoldDB" id="C2EN20"/>